<keyword evidence="2" id="KW-0732">Signal</keyword>
<dbReference type="Proteomes" id="UP000248198">
    <property type="component" value="Unassembled WGS sequence"/>
</dbReference>
<keyword evidence="1" id="KW-0812">Transmembrane</keyword>
<reference evidence="3 4" key="1">
    <citation type="submission" date="2018-06" db="EMBL/GenBank/DDBJ databases">
        <title>Genomic Encyclopedia of Archaeal and Bacterial Type Strains, Phase II (KMG-II): from individual species to whole genera.</title>
        <authorList>
            <person name="Goeker M."/>
        </authorList>
    </citation>
    <scope>NUCLEOTIDE SEQUENCE [LARGE SCALE GENOMIC DNA]</scope>
    <source>
        <strain evidence="3 4">DSM 27372</strain>
    </source>
</reference>
<accession>A0A318U9I1</accession>
<dbReference type="PROSITE" id="PS51257">
    <property type="entry name" value="PROKAR_LIPOPROTEIN"/>
    <property type="match status" value="1"/>
</dbReference>
<proteinExistence type="predicted"/>
<dbReference type="AlphaFoldDB" id="A0A318U9I1"/>
<dbReference type="EMBL" id="QKLU01000008">
    <property type="protein sequence ID" value="PYF70622.1"/>
    <property type="molecule type" value="Genomic_DNA"/>
</dbReference>
<name>A0A318U9I1_9SPHI</name>
<keyword evidence="4" id="KW-1185">Reference proteome</keyword>
<feature type="chain" id="PRO_5016323873" description="Cbb3-type cytochrome oxidase component FixQ" evidence="2">
    <location>
        <begin position="25"/>
        <end position="91"/>
    </location>
</feature>
<gene>
    <name evidence="3" type="ORF">B0O44_10848</name>
</gene>
<evidence type="ECO:0008006" key="5">
    <source>
        <dbReference type="Google" id="ProtNLM"/>
    </source>
</evidence>
<feature type="signal peptide" evidence="2">
    <location>
        <begin position="1"/>
        <end position="24"/>
    </location>
</feature>
<sequence>MENTHIKRLLLTILLCFFMVSTYACPACDKQQPKLLQGITHGTGPDGNWDYIIITIAVIIVLLTLFYSIKWLIKPGEKATSHIKQIILNAD</sequence>
<organism evidence="3 4">
    <name type="scientific">Pedobacter nutrimenti</name>
    <dbReference type="NCBI Taxonomy" id="1241337"/>
    <lineage>
        <taxon>Bacteria</taxon>
        <taxon>Pseudomonadati</taxon>
        <taxon>Bacteroidota</taxon>
        <taxon>Sphingobacteriia</taxon>
        <taxon>Sphingobacteriales</taxon>
        <taxon>Sphingobacteriaceae</taxon>
        <taxon>Pedobacter</taxon>
    </lineage>
</organism>
<evidence type="ECO:0000256" key="1">
    <source>
        <dbReference type="SAM" id="Phobius"/>
    </source>
</evidence>
<feature type="transmembrane region" description="Helical" evidence="1">
    <location>
        <begin position="48"/>
        <end position="69"/>
    </location>
</feature>
<keyword evidence="1" id="KW-0472">Membrane</keyword>
<keyword evidence="1" id="KW-1133">Transmembrane helix</keyword>
<evidence type="ECO:0000313" key="3">
    <source>
        <dbReference type="EMBL" id="PYF70622.1"/>
    </source>
</evidence>
<protein>
    <recommendedName>
        <fullName evidence="5">Cbb3-type cytochrome oxidase component FixQ</fullName>
    </recommendedName>
</protein>
<evidence type="ECO:0000256" key="2">
    <source>
        <dbReference type="SAM" id="SignalP"/>
    </source>
</evidence>
<evidence type="ECO:0000313" key="4">
    <source>
        <dbReference type="Proteomes" id="UP000248198"/>
    </source>
</evidence>
<comment type="caution">
    <text evidence="3">The sequence shown here is derived from an EMBL/GenBank/DDBJ whole genome shotgun (WGS) entry which is preliminary data.</text>
</comment>